<evidence type="ECO:0000256" key="2">
    <source>
        <dbReference type="ARBA" id="ARBA00023136"/>
    </source>
</evidence>
<evidence type="ECO:0008006" key="6">
    <source>
        <dbReference type="Google" id="ProtNLM"/>
    </source>
</evidence>
<feature type="transmembrane region" description="Helical" evidence="3">
    <location>
        <begin position="30"/>
        <end position="48"/>
    </location>
</feature>
<reference evidence="5" key="1">
    <citation type="journal article" date="2017" name="Nat. Commun.">
        <title>The asparagus genome sheds light on the origin and evolution of a young Y chromosome.</title>
        <authorList>
            <person name="Harkess A."/>
            <person name="Zhou J."/>
            <person name="Xu C."/>
            <person name="Bowers J.E."/>
            <person name="Van der Hulst R."/>
            <person name="Ayyampalayam S."/>
            <person name="Mercati F."/>
            <person name="Riccardi P."/>
            <person name="McKain M.R."/>
            <person name="Kakrana A."/>
            <person name="Tang H."/>
            <person name="Ray J."/>
            <person name="Groenendijk J."/>
            <person name="Arikit S."/>
            <person name="Mathioni S.M."/>
            <person name="Nakano M."/>
            <person name="Shan H."/>
            <person name="Telgmann-Rauber A."/>
            <person name="Kanno A."/>
            <person name="Yue Z."/>
            <person name="Chen H."/>
            <person name="Li W."/>
            <person name="Chen Y."/>
            <person name="Xu X."/>
            <person name="Zhang Y."/>
            <person name="Luo S."/>
            <person name="Chen H."/>
            <person name="Gao J."/>
            <person name="Mao Z."/>
            <person name="Pires J.C."/>
            <person name="Luo M."/>
            <person name="Kudrna D."/>
            <person name="Wing R.A."/>
            <person name="Meyers B.C."/>
            <person name="Yi K."/>
            <person name="Kong H."/>
            <person name="Lavrijsen P."/>
            <person name="Sunseri F."/>
            <person name="Falavigna A."/>
            <person name="Ye Y."/>
            <person name="Leebens-Mack J.H."/>
            <person name="Chen G."/>
        </authorList>
    </citation>
    <scope>NUCLEOTIDE SEQUENCE [LARGE SCALE GENOMIC DNA]</scope>
    <source>
        <strain evidence="5">cv. DH0086</strain>
    </source>
</reference>
<dbReference type="Proteomes" id="UP000243459">
    <property type="component" value="Chromosome 2"/>
</dbReference>
<proteinExistence type="predicted"/>
<keyword evidence="3" id="KW-0812">Transmembrane</keyword>
<name>A0A5P1FI98_ASPOF</name>
<keyword evidence="2 3" id="KW-0472">Membrane</keyword>
<keyword evidence="3" id="KW-1133">Transmembrane helix</keyword>
<dbReference type="GO" id="GO:0098542">
    <property type="term" value="P:defense response to other organism"/>
    <property type="evidence" value="ECO:0007669"/>
    <property type="project" value="InterPro"/>
</dbReference>
<dbReference type="GO" id="GO:0005886">
    <property type="term" value="C:plasma membrane"/>
    <property type="evidence" value="ECO:0007669"/>
    <property type="project" value="TreeGrafter"/>
</dbReference>
<evidence type="ECO:0000256" key="1">
    <source>
        <dbReference type="ARBA" id="ARBA00004370"/>
    </source>
</evidence>
<evidence type="ECO:0000313" key="5">
    <source>
        <dbReference type="Proteomes" id="UP000243459"/>
    </source>
</evidence>
<dbReference type="InterPro" id="IPR044839">
    <property type="entry name" value="NDR1-like"/>
</dbReference>
<evidence type="ECO:0000256" key="3">
    <source>
        <dbReference type="SAM" id="Phobius"/>
    </source>
</evidence>
<dbReference type="Gramene" id="ONK77137">
    <property type="protein sequence ID" value="ONK77137"/>
    <property type="gene ID" value="A4U43_C02F3480"/>
</dbReference>
<accession>A0A5P1FI98</accession>
<evidence type="ECO:0000313" key="4">
    <source>
        <dbReference type="EMBL" id="ONK77137.1"/>
    </source>
</evidence>
<gene>
    <name evidence="4" type="ORF">A4U43_C02F3480</name>
</gene>
<dbReference type="EMBL" id="CM007382">
    <property type="protein sequence ID" value="ONK77137.1"/>
    <property type="molecule type" value="Genomic_DNA"/>
</dbReference>
<sequence length="234" mass="26690">METLMASYSNLHAKSSHPYEFPYEKEGHSYICRLFTALVFIFILVAILDKTANIVLRPNYPSVFVISATVSSFKLYQTPRTYSSRFEYVGHLASAFNITFSVQNPNSHMAISYDDIYTSVKYSYGLVQGCASLPAFKQENRDRTSVLLSREDDHELMPGSFDKIAKGLKENDGMLEFKVRFEAKIRFSRLMWFPRKMEASCYGVKIRFPNDTEMTGLGGIMVPPTSCDVQLSRL</sequence>
<comment type="subcellular location">
    <subcellularLocation>
        <location evidence="1">Membrane</location>
    </subcellularLocation>
</comment>
<dbReference type="PANTHER" id="PTHR31234">
    <property type="entry name" value="LATE EMBRYOGENESIS ABUNDANT (LEA) HYDROXYPROLINE-RICH GLYCOPROTEIN FAMILY"/>
    <property type="match status" value="1"/>
</dbReference>
<dbReference type="AlphaFoldDB" id="A0A5P1FI98"/>
<organism evidence="4 5">
    <name type="scientific">Asparagus officinalis</name>
    <name type="common">Garden asparagus</name>
    <dbReference type="NCBI Taxonomy" id="4686"/>
    <lineage>
        <taxon>Eukaryota</taxon>
        <taxon>Viridiplantae</taxon>
        <taxon>Streptophyta</taxon>
        <taxon>Embryophyta</taxon>
        <taxon>Tracheophyta</taxon>
        <taxon>Spermatophyta</taxon>
        <taxon>Magnoliopsida</taxon>
        <taxon>Liliopsida</taxon>
        <taxon>Asparagales</taxon>
        <taxon>Asparagaceae</taxon>
        <taxon>Asparagoideae</taxon>
        <taxon>Asparagus</taxon>
    </lineage>
</organism>
<protein>
    <recommendedName>
        <fullName evidence="6">Late embryogenesis abundant protein LEA-2 subgroup domain-containing protein</fullName>
    </recommendedName>
</protein>
<dbReference type="PANTHER" id="PTHR31234:SF55">
    <property type="entry name" value="LATE EMBRYOGENESIS ABUNDANT (LEA) HYDROXYPROLINE-RICH GLYCOPROTEIN FAMILY"/>
    <property type="match status" value="1"/>
</dbReference>
<keyword evidence="5" id="KW-1185">Reference proteome</keyword>